<dbReference type="Proteomes" id="UP000294558">
    <property type="component" value="Unassembled WGS sequence"/>
</dbReference>
<evidence type="ECO:0000256" key="1">
    <source>
        <dbReference type="SAM" id="MobiDB-lite"/>
    </source>
</evidence>
<reference evidence="2 3" key="1">
    <citation type="submission" date="2019-03" db="EMBL/GenBank/DDBJ databases">
        <title>Sequencing the genomes of 1000 actinobacteria strains.</title>
        <authorList>
            <person name="Klenk H.-P."/>
        </authorList>
    </citation>
    <scope>NUCLEOTIDE SEQUENCE [LARGE SCALE GENOMIC DNA]</scope>
    <source>
        <strain evidence="2 3">DSM 18936</strain>
    </source>
</reference>
<dbReference type="AlphaFoldDB" id="A0A4R7HWC4"/>
<keyword evidence="3" id="KW-1185">Reference proteome</keyword>
<evidence type="ECO:0000313" key="3">
    <source>
        <dbReference type="Proteomes" id="UP000294558"/>
    </source>
</evidence>
<evidence type="ECO:0000313" key="2">
    <source>
        <dbReference type="EMBL" id="TDT15225.1"/>
    </source>
</evidence>
<comment type="caution">
    <text evidence="2">The sequence shown here is derived from an EMBL/GenBank/DDBJ whole genome shotgun (WGS) entry which is preliminary data.</text>
</comment>
<proteinExistence type="predicted"/>
<sequence>MRYLGQEPPRSWCWPSPGFSAAVVAVCASRAAEIVVWGSSSGFSVAVVAVRASRAAEIVGWGLSVVLVRGGDRGSPRSWVVPGALSFLGGCGAGFGPGPPRTCVLWVGGRFSAAVVAVRASRPPRSWGGACRWSWFGVVTGVHRDRGCFRAAGVLGGCGAGSRTGAAEMAGGGRRRGSRRRWLRQVRRTPPRSWVDSGRCRFSAVVVRDSGPGSPRTWTGVGALVFSAVVVRDLGREPPRTRASGGQVGARSRRSTRSARTRVITLAVLGSSVASMRGDNSSRSATICSRCCR</sequence>
<gene>
    <name evidence="2" type="ORF">BDK89_0790</name>
</gene>
<accession>A0A4R7HWC4</accession>
<protein>
    <submittedName>
        <fullName evidence="2">Uncharacterized protein</fullName>
    </submittedName>
</protein>
<organism evidence="2 3">
    <name type="scientific">Ilumatobacter fluminis</name>
    <dbReference type="NCBI Taxonomy" id="467091"/>
    <lineage>
        <taxon>Bacteria</taxon>
        <taxon>Bacillati</taxon>
        <taxon>Actinomycetota</taxon>
        <taxon>Acidimicrobiia</taxon>
        <taxon>Acidimicrobiales</taxon>
        <taxon>Ilumatobacteraceae</taxon>
        <taxon>Ilumatobacter</taxon>
    </lineage>
</organism>
<dbReference type="EMBL" id="SOAU01000001">
    <property type="protein sequence ID" value="TDT15225.1"/>
    <property type="molecule type" value="Genomic_DNA"/>
</dbReference>
<feature type="region of interest" description="Disordered" evidence="1">
    <location>
        <begin position="237"/>
        <end position="257"/>
    </location>
</feature>
<name>A0A4R7HWC4_9ACTN</name>